<dbReference type="EMBL" id="PDSK01000103">
    <property type="protein sequence ID" value="PIE33097.1"/>
    <property type="molecule type" value="Genomic_DNA"/>
</dbReference>
<protein>
    <submittedName>
        <fullName evidence="1">Uncharacterized protein</fullName>
    </submittedName>
</protein>
<organism evidence="1 2">
    <name type="scientific">candidate division KSB3 bacterium</name>
    <dbReference type="NCBI Taxonomy" id="2044937"/>
    <lineage>
        <taxon>Bacteria</taxon>
        <taxon>candidate division KSB3</taxon>
    </lineage>
</organism>
<reference evidence="1 2" key="1">
    <citation type="submission" date="2017-10" db="EMBL/GenBank/DDBJ databases">
        <title>Novel microbial diversity and functional potential in the marine mammal oral microbiome.</title>
        <authorList>
            <person name="Dudek N.K."/>
            <person name="Sun C.L."/>
            <person name="Burstein D."/>
            <person name="Kantor R.S."/>
            <person name="Aliaga Goltsman D.S."/>
            <person name="Bik E.M."/>
            <person name="Thomas B.C."/>
            <person name="Banfield J.F."/>
            <person name="Relman D.A."/>
        </authorList>
    </citation>
    <scope>NUCLEOTIDE SEQUENCE [LARGE SCALE GENOMIC DNA]</scope>
    <source>
        <strain evidence="1">DOLJORAL78_47_16</strain>
    </source>
</reference>
<evidence type="ECO:0000313" key="2">
    <source>
        <dbReference type="Proteomes" id="UP000230821"/>
    </source>
</evidence>
<name>A0A2G6KBR0_9BACT</name>
<gene>
    <name evidence="1" type="ORF">CSA56_13005</name>
</gene>
<accession>A0A2G6KBR0</accession>
<proteinExistence type="predicted"/>
<dbReference type="Proteomes" id="UP000230821">
    <property type="component" value="Unassembled WGS sequence"/>
</dbReference>
<dbReference type="AlphaFoldDB" id="A0A2G6KBR0"/>
<comment type="caution">
    <text evidence="1">The sequence shown here is derived from an EMBL/GenBank/DDBJ whole genome shotgun (WGS) entry which is preliminary data.</text>
</comment>
<sequence length="89" mass="9710">MLFSGCGLALQNLVGSKDVTPCIGSNASGLPNEVIRCLTVATVSQEEVLTGFKKQWVFKSQPLNYEFKLVKAQETSDINLSTPKYSLVQ</sequence>
<evidence type="ECO:0000313" key="1">
    <source>
        <dbReference type="EMBL" id="PIE33097.1"/>
    </source>
</evidence>